<dbReference type="GO" id="GO:0034451">
    <property type="term" value="C:centriolar satellite"/>
    <property type="evidence" value="ECO:0007669"/>
    <property type="project" value="TreeGrafter"/>
</dbReference>
<dbReference type="GO" id="GO:0010824">
    <property type="term" value="P:regulation of centrosome duplication"/>
    <property type="evidence" value="ECO:0007669"/>
    <property type="project" value="TreeGrafter"/>
</dbReference>
<reference evidence="3" key="1">
    <citation type="submission" date="2020-01" db="EMBL/GenBank/DDBJ databases">
        <title>Draft genome sequence of the Termite Coptotermes fromosanus.</title>
        <authorList>
            <person name="Itakura S."/>
            <person name="Yosikawa Y."/>
            <person name="Umezawa K."/>
        </authorList>
    </citation>
    <scope>NUCLEOTIDE SEQUENCE [LARGE SCALE GENOMIC DNA]</scope>
</reference>
<keyword evidence="3" id="KW-1185">Reference proteome</keyword>
<gene>
    <name evidence="2" type="ORF">Cfor_11954</name>
</gene>
<evidence type="ECO:0000256" key="1">
    <source>
        <dbReference type="SAM" id="Coils"/>
    </source>
</evidence>
<dbReference type="GO" id="GO:0035735">
    <property type="term" value="P:intraciliary transport involved in cilium assembly"/>
    <property type="evidence" value="ECO:0007669"/>
    <property type="project" value="InterPro"/>
</dbReference>
<evidence type="ECO:0000313" key="2">
    <source>
        <dbReference type="EMBL" id="GFG31475.1"/>
    </source>
</evidence>
<dbReference type="GO" id="GO:0005929">
    <property type="term" value="C:cilium"/>
    <property type="evidence" value="ECO:0007669"/>
    <property type="project" value="GOC"/>
</dbReference>
<feature type="coiled-coil region" evidence="1">
    <location>
        <begin position="1118"/>
        <end position="1278"/>
    </location>
</feature>
<name>A0A6L2PLS0_COPFO</name>
<feature type="coiled-coil region" evidence="1">
    <location>
        <begin position="956"/>
        <end position="1082"/>
    </location>
</feature>
<protein>
    <recommendedName>
        <fullName evidence="4">Centrosomal protein of 131 kDa</fullName>
    </recommendedName>
</protein>
<feature type="coiled-coil region" evidence="1">
    <location>
        <begin position="794"/>
        <end position="875"/>
    </location>
</feature>
<comment type="caution">
    <text evidence="2">The sequence shown here is derived from an EMBL/GenBank/DDBJ whole genome shotgun (WGS) entry which is preliminary data.</text>
</comment>
<organism evidence="2 3">
    <name type="scientific">Coptotermes formosanus</name>
    <name type="common">Formosan subterranean termite</name>
    <dbReference type="NCBI Taxonomy" id="36987"/>
    <lineage>
        <taxon>Eukaryota</taxon>
        <taxon>Metazoa</taxon>
        <taxon>Ecdysozoa</taxon>
        <taxon>Arthropoda</taxon>
        <taxon>Hexapoda</taxon>
        <taxon>Insecta</taxon>
        <taxon>Pterygota</taxon>
        <taxon>Neoptera</taxon>
        <taxon>Polyneoptera</taxon>
        <taxon>Dictyoptera</taxon>
        <taxon>Blattodea</taxon>
        <taxon>Blattoidea</taxon>
        <taxon>Termitoidae</taxon>
        <taxon>Rhinotermitidae</taxon>
        <taxon>Coptotermes</taxon>
    </lineage>
</organism>
<accession>A0A6L2PLS0</accession>
<dbReference type="PANTHER" id="PTHR31540:SF1">
    <property type="entry name" value="CENTROSOMAL PROTEIN OF 131 KDA"/>
    <property type="match status" value="1"/>
</dbReference>
<dbReference type="FunCoup" id="A0A6L2PLS0">
    <property type="interactions" value="30"/>
</dbReference>
<dbReference type="InParanoid" id="A0A6L2PLS0"/>
<dbReference type="OrthoDB" id="197735at2759"/>
<dbReference type="InterPro" id="IPR030465">
    <property type="entry name" value="CEP131"/>
</dbReference>
<dbReference type="PANTHER" id="PTHR31540">
    <property type="entry name" value="CENTROSOMAL PROTEIN OF 131 KDA"/>
    <property type="match status" value="1"/>
</dbReference>
<dbReference type="EMBL" id="BLKM01004458">
    <property type="protein sequence ID" value="GFG31475.1"/>
    <property type="molecule type" value="Genomic_DNA"/>
</dbReference>
<evidence type="ECO:0008006" key="4">
    <source>
        <dbReference type="Google" id="ProtNLM"/>
    </source>
</evidence>
<evidence type="ECO:0000313" key="3">
    <source>
        <dbReference type="Proteomes" id="UP000502823"/>
    </source>
</evidence>
<sequence length="1314" mass="149297">MSSRFTSVSGVCSKRPMSAIPAFGHQDVHAASETCTGGWQRPQSANNSYFPEGDLLVSSSVTSDCDGTERIANTQCSDSCCRSNFSAKFSLLDENVHNCVSEEKPHNREAGNNLIEPDGGFDATYILPSSQLFENVTSAPLGHTWTESELKACCEELGIEDYFCNRCEHESVSSDCSNGQCNSEKSLGEQITAMAQDPPPAELPHALVLEPGLTSKPLLPQYTMPESGCIQTPIHSRDKYFDNSVNYEEILFEKFNRGCSLTIKPYYLNQSTNSQDKCMLVSGEQDGNSTHTCTTIPVIFPDKSQKGLVNNVTEDKIITQQYSSVKDEISMNAGRSSQHVSETQAGKDRLDFNEQGQHLLELKYRPFTQNLLHSINDDVPSDLGDTKIQHWFPDSVARDRKVPNSVTCEMERQSDILNTNLVREQCQLDCSERDQDLGVMVGHTGDINSVYTSKPRRQELYLECLVGEGIDEYGGSSSAKSSGSDKKCSVSNGDHHCVKVGKQGEICHMEMNITSSALLPSQRTGDKAVTEPQEMASVCGDFEGNGNVSHDNTCNGSKSEESDKSVDLYTERSVAVPDPRTEISQVNKHLESPEQCGQFLHIPAESALSFATDSTLHSNLTLGNVEHDVVVKSSTPSLLDHISVLPPSTSVAPQNHGLNVSIVEPLGSSTYDDIVTILKVLEQGETCALPKLDHSTLSPDTEISCSEAFLNTDISTNAQNISVTSRKLRDILAFLDEVERCDTTSESAKTQFQAVKNTTQYNELKFTAVPRLEELLNLSTVDLAHEILTLHLQLEEKSKSISLLQRTLNQQRELAVRNARSAARDVKMRLHEQKDEYEFTVARHQKFIDQLITDKKSLSEKCESLVLELKKSEEHHTNALKAVEHRYSVELQRVREMHAAAEKLRRERWIDNKTKKIKEMTVKGLEPELERMNTRHRQEISDLRLLHKQELDELELRAARKTAQQMEQLRDLLTAEKEEALAREKDLLKQRIEKQAEQEQLECQAQQRRLLAEIHREKERLVEKETRMNQELEETKQNLSRESAKVIERLKQEHQETVEACKRRHQNEVKCLKEALEIEKQAWMLSYKKDQTTRISERESEIRNQCKRERDKEIELIIERLESDATQSRSELEQAMDNRLRRLKEKFEAEIRDLEVSEKAIKSKYNETKGKLVEKEDEIINLKTNARQLEKELEEAKKIVDRLSAERAEVKEVVRKELINQVTAAEQDNIRLREEMAQLRTAHKLELSGKADEIAGIMKDKERQLQQLYNRVRLAVTKRDETIQKLKSQYESTLERCSYLEELLEQQRRDFLLK</sequence>
<dbReference type="Proteomes" id="UP000502823">
    <property type="component" value="Unassembled WGS sequence"/>
</dbReference>
<proteinExistence type="predicted"/>
<keyword evidence="1" id="KW-0175">Coiled coil</keyword>